<sequence>PGNYTAQSVSYRSIPQIIFENKPLGLLNKSSEFNKAYFDDDHGKVYSVCRKAAVQSYVSFYNIYKQIAEEIN</sequence>
<dbReference type="EMBL" id="CAJVQB010111456">
    <property type="protein sequence ID" value="CAG8852390.1"/>
    <property type="molecule type" value="Genomic_DNA"/>
</dbReference>
<dbReference type="Proteomes" id="UP000789901">
    <property type="component" value="Unassembled WGS sequence"/>
</dbReference>
<reference evidence="1 2" key="1">
    <citation type="submission" date="2021-06" db="EMBL/GenBank/DDBJ databases">
        <authorList>
            <person name="Kallberg Y."/>
            <person name="Tangrot J."/>
            <person name="Rosling A."/>
        </authorList>
    </citation>
    <scope>NUCLEOTIDE SEQUENCE [LARGE SCALE GENOMIC DNA]</scope>
    <source>
        <strain evidence="1 2">120-4 pot B 10/14</strain>
    </source>
</reference>
<feature type="non-terminal residue" evidence="1">
    <location>
        <position position="72"/>
    </location>
</feature>
<evidence type="ECO:0000313" key="1">
    <source>
        <dbReference type="EMBL" id="CAG8852390.1"/>
    </source>
</evidence>
<keyword evidence="2" id="KW-1185">Reference proteome</keyword>
<feature type="non-terminal residue" evidence="1">
    <location>
        <position position="1"/>
    </location>
</feature>
<gene>
    <name evidence="1" type="ORF">GMARGA_LOCUS41211</name>
</gene>
<proteinExistence type="predicted"/>
<evidence type="ECO:0000313" key="2">
    <source>
        <dbReference type="Proteomes" id="UP000789901"/>
    </source>
</evidence>
<name>A0ABN7XCN1_GIGMA</name>
<protein>
    <submittedName>
        <fullName evidence="1">18108_t:CDS:1</fullName>
    </submittedName>
</protein>
<comment type="caution">
    <text evidence="1">The sequence shown here is derived from an EMBL/GenBank/DDBJ whole genome shotgun (WGS) entry which is preliminary data.</text>
</comment>
<organism evidence="1 2">
    <name type="scientific">Gigaspora margarita</name>
    <dbReference type="NCBI Taxonomy" id="4874"/>
    <lineage>
        <taxon>Eukaryota</taxon>
        <taxon>Fungi</taxon>
        <taxon>Fungi incertae sedis</taxon>
        <taxon>Mucoromycota</taxon>
        <taxon>Glomeromycotina</taxon>
        <taxon>Glomeromycetes</taxon>
        <taxon>Diversisporales</taxon>
        <taxon>Gigasporaceae</taxon>
        <taxon>Gigaspora</taxon>
    </lineage>
</organism>
<accession>A0ABN7XCN1</accession>